<keyword evidence="2" id="KW-0442">Lipid degradation</keyword>
<dbReference type="GO" id="GO:0016042">
    <property type="term" value="P:lipid catabolic process"/>
    <property type="evidence" value="ECO:0007669"/>
    <property type="project" value="UniProtKB-KW"/>
</dbReference>
<feature type="region of interest" description="Disordered" evidence="4">
    <location>
        <begin position="283"/>
        <end position="321"/>
    </location>
</feature>
<feature type="compositionally biased region" description="Polar residues" evidence="4">
    <location>
        <begin position="283"/>
        <end position="299"/>
    </location>
</feature>
<gene>
    <name evidence="5" type="ORF">ENS64_14625</name>
</gene>
<feature type="compositionally biased region" description="Low complexity" evidence="4">
    <location>
        <begin position="301"/>
        <end position="321"/>
    </location>
</feature>
<evidence type="ECO:0000256" key="1">
    <source>
        <dbReference type="ARBA" id="ARBA00022801"/>
    </source>
</evidence>
<evidence type="ECO:0000256" key="4">
    <source>
        <dbReference type="SAM" id="MobiDB-lite"/>
    </source>
</evidence>
<dbReference type="PANTHER" id="PTHR10272:SF0">
    <property type="entry name" value="PLATELET-ACTIVATING FACTOR ACETYLHYDROLASE"/>
    <property type="match status" value="1"/>
</dbReference>
<dbReference type="PANTHER" id="PTHR10272">
    <property type="entry name" value="PLATELET-ACTIVATING FACTOR ACETYLHYDROLASE"/>
    <property type="match status" value="1"/>
</dbReference>
<name>A0A7C4LPW6_9PLAN</name>
<evidence type="ECO:0000256" key="2">
    <source>
        <dbReference type="ARBA" id="ARBA00022963"/>
    </source>
</evidence>
<protein>
    <recommendedName>
        <fullName evidence="6">Acetylhydrolase</fullName>
    </recommendedName>
</protein>
<sequence>MTMKFFDVSTPIFLARAAGRFRLQIQRTMRSLPSLPLVMFALVPLPLRAQDGVLTRDIVLKDDRRARALECRVYTPEKGDKLPLILFSHGFGADKTAFELVSRHVAARGYVVVHPSHQDGVGKSAGRSGGMDREALLRQIRGRGGLAALLSDQSRVEGRLADLLFVMDHPDQLIAAVPELAGRLDASRIGVGGHSFGAFTVSLLGGVTVDLGGQRARSFKDERVKCILPISGQGTGQQGLTDKSWDTLKLPMMTITGSRDRGAGARGRSGKWSLTASARPATSTLCSSKGRTTSPSAVTEASPTSSRPPCSRPASCFGTPT</sequence>
<evidence type="ECO:0000313" key="5">
    <source>
        <dbReference type="EMBL" id="HGT40477.1"/>
    </source>
</evidence>
<reference evidence="5" key="1">
    <citation type="journal article" date="2020" name="mSystems">
        <title>Genome- and Community-Level Interaction Insights into Carbon Utilization and Element Cycling Functions of Hydrothermarchaeota in Hydrothermal Sediment.</title>
        <authorList>
            <person name="Zhou Z."/>
            <person name="Liu Y."/>
            <person name="Xu W."/>
            <person name="Pan J."/>
            <person name="Luo Z.H."/>
            <person name="Li M."/>
        </authorList>
    </citation>
    <scope>NUCLEOTIDE SEQUENCE [LARGE SCALE GENOMIC DNA]</scope>
    <source>
        <strain evidence="5">SpSt-508</strain>
    </source>
</reference>
<dbReference type="InterPro" id="IPR029058">
    <property type="entry name" value="AB_hydrolase_fold"/>
</dbReference>
<evidence type="ECO:0000256" key="3">
    <source>
        <dbReference type="ARBA" id="ARBA00023098"/>
    </source>
</evidence>
<proteinExistence type="predicted"/>
<evidence type="ECO:0008006" key="6">
    <source>
        <dbReference type="Google" id="ProtNLM"/>
    </source>
</evidence>
<comment type="caution">
    <text evidence="5">The sequence shown here is derived from an EMBL/GenBank/DDBJ whole genome shotgun (WGS) entry which is preliminary data.</text>
</comment>
<dbReference type="SUPFAM" id="SSF53474">
    <property type="entry name" value="alpha/beta-Hydrolases"/>
    <property type="match status" value="1"/>
</dbReference>
<keyword evidence="1" id="KW-0378">Hydrolase</keyword>
<organism evidence="5">
    <name type="scientific">Schlesneria paludicola</name>
    <dbReference type="NCBI Taxonomy" id="360056"/>
    <lineage>
        <taxon>Bacteria</taxon>
        <taxon>Pseudomonadati</taxon>
        <taxon>Planctomycetota</taxon>
        <taxon>Planctomycetia</taxon>
        <taxon>Planctomycetales</taxon>
        <taxon>Planctomycetaceae</taxon>
        <taxon>Schlesneria</taxon>
    </lineage>
</organism>
<accession>A0A7C4LPW6</accession>
<keyword evidence="3" id="KW-0443">Lipid metabolism</keyword>
<dbReference type="GO" id="GO:0003847">
    <property type="term" value="F:1-alkyl-2-acetylglycerophosphocholine esterase activity"/>
    <property type="evidence" value="ECO:0007669"/>
    <property type="project" value="TreeGrafter"/>
</dbReference>
<feature type="region of interest" description="Disordered" evidence="4">
    <location>
        <begin position="257"/>
        <end position="276"/>
    </location>
</feature>
<dbReference type="EMBL" id="DSVQ01000017">
    <property type="protein sequence ID" value="HGT40477.1"/>
    <property type="molecule type" value="Genomic_DNA"/>
</dbReference>
<dbReference type="Gene3D" id="3.40.50.1820">
    <property type="entry name" value="alpha/beta hydrolase"/>
    <property type="match status" value="1"/>
</dbReference>
<dbReference type="Pfam" id="PF03403">
    <property type="entry name" value="PAF-AH_p_II"/>
    <property type="match status" value="1"/>
</dbReference>
<dbReference type="AlphaFoldDB" id="A0A7C4LPW6"/>